<reference evidence="11 12" key="1">
    <citation type="submission" date="2020-08" db="EMBL/GenBank/DDBJ databases">
        <title>Draft genome sequencing of an Anaerocolumna strain isolated from anoxic soil subjected to BSD treatment.</title>
        <authorList>
            <person name="Uek A."/>
            <person name="Tonouchi A."/>
        </authorList>
    </citation>
    <scope>NUCLEOTIDE SEQUENCE [LARGE SCALE GENOMIC DNA]</scope>
    <source>
        <strain evidence="11 12">CTTW</strain>
    </source>
</reference>
<gene>
    <name evidence="11" type="primary">rhaB_2</name>
    <name evidence="11" type="ORF">bsdcttw_22110</name>
</gene>
<dbReference type="RefSeq" id="WP_185259444.1">
    <property type="nucleotide sequence ID" value="NZ_AP023368.1"/>
</dbReference>
<dbReference type="InterPro" id="IPR018484">
    <property type="entry name" value="FGGY_N"/>
</dbReference>
<dbReference type="EMBL" id="AP023368">
    <property type="protein sequence ID" value="BCJ99170.1"/>
    <property type="molecule type" value="Genomic_DNA"/>
</dbReference>
<dbReference type="GO" id="GO:0019301">
    <property type="term" value="P:rhamnose catabolic process"/>
    <property type="evidence" value="ECO:0007669"/>
    <property type="project" value="UniProtKB-UniRule"/>
</dbReference>
<evidence type="ECO:0000256" key="8">
    <source>
        <dbReference type="NCBIfam" id="TIGR02627"/>
    </source>
</evidence>
<feature type="domain" description="Carbohydrate kinase FGGY C-terminal" evidence="10">
    <location>
        <begin position="254"/>
        <end position="442"/>
    </location>
</feature>
<evidence type="ECO:0000313" key="12">
    <source>
        <dbReference type="Proteomes" id="UP000515703"/>
    </source>
</evidence>
<keyword evidence="3" id="KW-0547">Nucleotide-binding</keyword>
<evidence type="ECO:0000256" key="2">
    <source>
        <dbReference type="ARBA" id="ARBA00022679"/>
    </source>
</evidence>
<dbReference type="GO" id="GO:0005829">
    <property type="term" value="C:cytosol"/>
    <property type="evidence" value="ECO:0007669"/>
    <property type="project" value="TreeGrafter"/>
</dbReference>
<evidence type="ECO:0000259" key="10">
    <source>
        <dbReference type="Pfam" id="PF02782"/>
    </source>
</evidence>
<dbReference type="PANTHER" id="PTHR10196">
    <property type="entry name" value="SUGAR KINASE"/>
    <property type="match status" value="1"/>
</dbReference>
<dbReference type="GO" id="GO:0006071">
    <property type="term" value="P:glycerol metabolic process"/>
    <property type="evidence" value="ECO:0007669"/>
    <property type="project" value="TreeGrafter"/>
</dbReference>
<evidence type="ECO:0000256" key="1">
    <source>
        <dbReference type="ARBA" id="ARBA00009156"/>
    </source>
</evidence>
<dbReference type="PANTHER" id="PTHR10196:SF93">
    <property type="entry name" value="L-RHAMNULOKINASE"/>
    <property type="match status" value="1"/>
</dbReference>
<keyword evidence="2" id="KW-0808">Transferase</keyword>
<protein>
    <recommendedName>
        <fullName evidence="8">Rhamnulokinase</fullName>
        <ecNumber evidence="8">2.7.1.5</ecNumber>
    </recommendedName>
</protein>
<name>A0A7I8DLD4_9FIRM</name>
<keyword evidence="5" id="KW-0067">ATP-binding</keyword>
<evidence type="ECO:0000256" key="7">
    <source>
        <dbReference type="ARBA" id="ARBA00023308"/>
    </source>
</evidence>
<dbReference type="AlphaFoldDB" id="A0A7I8DLD4"/>
<keyword evidence="4 11" id="KW-0418">Kinase</keyword>
<dbReference type="InterPro" id="IPR000577">
    <property type="entry name" value="Carb_kinase_FGGY"/>
</dbReference>
<reference evidence="11 12" key="2">
    <citation type="submission" date="2020-08" db="EMBL/GenBank/DDBJ databases">
        <authorList>
            <person name="Ueki A."/>
            <person name="Tonouchi A."/>
        </authorList>
    </citation>
    <scope>NUCLEOTIDE SEQUENCE [LARGE SCALE GENOMIC DNA]</scope>
    <source>
        <strain evidence="11 12">CTTW</strain>
    </source>
</reference>
<dbReference type="GO" id="GO:0004370">
    <property type="term" value="F:glycerol kinase activity"/>
    <property type="evidence" value="ECO:0007669"/>
    <property type="project" value="TreeGrafter"/>
</dbReference>
<keyword evidence="12" id="KW-1185">Reference proteome</keyword>
<dbReference type="GO" id="GO:0005524">
    <property type="term" value="F:ATP binding"/>
    <property type="evidence" value="ECO:0007669"/>
    <property type="project" value="UniProtKB-KW"/>
</dbReference>
<proteinExistence type="inferred from homology"/>
<keyword evidence="6" id="KW-1015">Disulfide bond</keyword>
<comment type="similarity">
    <text evidence="1">Belongs to the FGGY kinase family.</text>
</comment>
<evidence type="ECO:0000256" key="5">
    <source>
        <dbReference type="ARBA" id="ARBA00022840"/>
    </source>
</evidence>
<evidence type="ECO:0000313" key="11">
    <source>
        <dbReference type="EMBL" id="BCJ99170.1"/>
    </source>
</evidence>
<evidence type="ECO:0000256" key="4">
    <source>
        <dbReference type="ARBA" id="ARBA00022777"/>
    </source>
</evidence>
<organism evidence="11 12">
    <name type="scientific">Anaerocolumna chitinilytica</name>
    <dbReference type="NCBI Taxonomy" id="1727145"/>
    <lineage>
        <taxon>Bacteria</taxon>
        <taxon>Bacillati</taxon>
        <taxon>Bacillota</taxon>
        <taxon>Clostridia</taxon>
        <taxon>Lachnospirales</taxon>
        <taxon>Lachnospiraceae</taxon>
        <taxon>Anaerocolumna</taxon>
    </lineage>
</organism>
<dbReference type="CDD" id="cd07771">
    <property type="entry name" value="ASKHA_NBD_FGGY_RhaB-like"/>
    <property type="match status" value="1"/>
</dbReference>
<dbReference type="Proteomes" id="UP000515703">
    <property type="component" value="Chromosome"/>
</dbReference>
<dbReference type="PIRSF" id="PIRSF000538">
    <property type="entry name" value="GlpK"/>
    <property type="match status" value="1"/>
</dbReference>
<keyword evidence="7" id="KW-0684">Rhamnose metabolism</keyword>
<evidence type="ECO:0000259" key="9">
    <source>
        <dbReference type="Pfam" id="PF00370"/>
    </source>
</evidence>
<dbReference type="EC" id="2.7.1.5" evidence="8"/>
<dbReference type="InterPro" id="IPR043129">
    <property type="entry name" value="ATPase_NBD"/>
</dbReference>
<dbReference type="Pfam" id="PF00370">
    <property type="entry name" value="FGGY_N"/>
    <property type="match status" value="1"/>
</dbReference>
<evidence type="ECO:0000256" key="6">
    <source>
        <dbReference type="ARBA" id="ARBA00023157"/>
    </source>
</evidence>
<dbReference type="InterPro" id="IPR018485">
    <property type="entry name" value="FGGY_C"/>
</dbReference>
<dbReference type="Pfam" id="PF02782">
    <property type="entry name" value="FGGY_C"/>
    <property type="match status" value="1"/>
</dbReference>
<dbReference type="KEGG" id="acht:bsdcttw_22110"/>
<dbReference type="NCBIfam" id="TIGR02627">
    <property type="entry name" value="rhamnulo_kin"/>
    <property type="match status" value="1"/>
</dbReference>
<dbReference type="SUPFAM" id="SSF53067">
    <property type="entry name" value="Actin-like ATPase domain"/>
    <property type="match status" value="2"/>
</dbReference>
<dbReference type="Gene3D" id="3.30.420.40">
    <property type="match status" value="2"/>
</dbReference>
<dbReference type="InterPro" id="IPR013449">
    <property type="entry name" value="Rhamnulokinase"/>
</dbReference>
<dbReference type="GO" id="GO:0008993">
    <property type="term" value="F:rhamnulokinase activity"/>
    <property type="evidence" value="ECO:0007669"/>
    <property type="project" value="UniProtKB-UniRule"/>
</dbReference>
<sequence length="466" mass="52147">MNKYYLAIDIGASGGRHILAHREDGRMVLEEIYRFPNGMIEMDGELIWEVDRLFEEIKTGMKKCLELGKIPESVGIDTWAVDFVLLDEKDKRIGNAVAYRDGRTNGMDREVNCFLGEEELYRESGIQKQLFNTVYQLMALKTKKPDQLKRANKLLMIPDYFHYLLTGEAVSEYTNATTTQLVSPKTKEWNKELIEKLGLPLQIFATIKNPGTELGSLKEVIQKEIGYNCKVVLPATHDTASAVMAVPLKQEDTVYISSGTWSLMGTEQKEANCSEESRIHNFTNEGGYDYRFRYLKNIMGLWMIQSVKKEIGRTLGYGEICEAASRCSIKSLVDCNDNRFLAPKNMTEEVQRACRESGQQVPAGIAEVAAVIYNSLAVCYGKTIQEIEEITGKSYDCIHIVGGGANAEYLNQLTARITGRIVYAGPIEATAAGNIAAQMIAAGELNSLEEARECIFQSFPIATYHP</sequence>
<feature type="domain" description="Carbohydrate kinase FGGY N-terminal" evidence="9">
    <location>
        <begin position="4"/>
        <end position="244"/>
    </location>
</feature>
<accession>A0A7I8DLD4</accession>
<evidence type="ECO:0000256" key="3">
    <source>
        <dbReference type="ARBA" id="ARBA00022741"/>
    </source>
</evidence>